<protein>
    <submittedName>
        <fullName evidence="1">DNA-binding protein</fullName>
    </submittedName>
</protein>
<dbReference type="Proteomes" id="UP001177080">
    <property type="component" value="Unassembled WGS sequence"/>
</dbReference>
<evidence type="ECO:0000313" key="1">
    <source>
        <dbReference type="EMBL" id="MDO6123205.1"/>
    </source>
</evidence>
<keyword evidence="2" id="KW-1185">Reference proteome</keyword>
<dbReference type="GO" id="GO:0003677">
    <property type="term" value="F:DNA binding"/>
    <property type="evidence" value="ECO:0007669"/>
    <property type="project" value="UniProtKB-KW"/>
</dbReference>
<accession>A0ABT8XHL4</accession>
<reference evidence="1" key="1">
    <citation type="submission" date="2022-04" db="EMBL/GenBank/DDBJ databases">
        <title>Shinella lacus sp. nov., a novel member of the genus Shinella from water.</title>
        <authorList>
            <person name="Deng Y."/>
        </authorList>
    </citation>
    <scope>NUCLEOTIDE SEQUENCE</scope>
    <source>
        <strain evidence="1">JCM 31239</strain>
    </source>
</reference>
<sequence>MDTTEKADLLYGVPAISAYLSLTDHQVYNLHRRKLLPTFKLGKIVCLRRSDVGPWLDRQARAATEGREGGIDDAG</sequence>
<gene>
    <name evidence="1" type="ORF">GB928_018615</name>
</gene>
<dbReference type="EMBL" id="WHSC02000007">
    <property type="protein sequence ID" value="MDO6123205.1"/>
    <property type="molecule type" value="Genomic_DNA"/>
</dbReference>
<keyword evidence="1" id="KW-0238">DNA-binding</keyword>
<proteinExistence type="predicted"/>
<dbReference type="RefSeq" id="WP_244760827.1">
    <property type="nucleotide sequence ID" value="NZ_JALJCJ010000002.1"/>
</dbReference>
<evidence type="ECO:0000313" key="2">
    <source>
        <dbReference type="Proteomes" id="UP001177080"/>
    </source>
</evidence>
<name>A0ABT8XHL4_9HYPH</name>
<comment type="caution">
    <text evidence="1">The sequence shown here is derived from an EMBL/GenBank/DDBJ whole genome shotgun (WGS) entry which is preliminary data.</text>
</comment>
<organism evidence="1 2">
    <name type="scientific">Shinella curvata</name>
    <dbReference type="NCBI Taxonomy" id="1817964"/>
    <lineage>
        <taxon>Bacteria</taxon>
        <taxon>Pseudomonadati</taxon>
        <taxon>Pseudomonadota</taxon>
        <taxon>Alphaproteobacteria</taxon>
        <taxon>Hyphomicrobiales</taxon>
        <taxon>Rhizobiaceae</taxon>
        <taxon>Shinella</taxon>
    </lineage>
</organism>